<accession>A0ABR0A234</accession>
<gene>
    <name evidence="2" type="ORF">OUZ56_001226</name>
</gene>
<comment type="caution">
    <text evidence="2">The sequence shown here is derived from an EMBL/GenBank/DDBJ whole genome shotgun (WGS) entry which is preliminary data.</text>
</comment>
<dbReference type="Proteomes" id="UP001234178">
    <property type="component" value="Unassembled WGS sequence"/>
</dbReference>
<evidence type="ECO:0000313" key="3">
    <source>
        <dbReference type="Proteomes" id="UP001234178"/>
    </source>
</evidence>
<keyword evidence="3" id="KW-1185">Reference proteome</keyword>
<feature type="compositionally biased region" description="Polar residues" evidence="1">
    <location>
        <begin position="38"/>
        <end position="67"/>
    </location>
</feature>
<name>A0ABR0A234_9CRUS</name>
<sequence>MMQSIKVESCIDFHSIPPGLSPKKTKSLTHKRKERQQNRWSGMNSGCTAKTEQNELLDSNQPDSKPQSDGMEMKKECPVV</sequence>
<reference evidence="2 3" key="1">
    <citation type="journal article" date="2023" name="Nucleic Acids Res.">
        <title>The hologenome of Daphnia magna reveals possible DNA methylation and microbiome-mediated evolution of the host genome.</title>
        <authorList>
            <person name="Chaturvedi A."/>
            <person name="Li X."/>
            <person name="Dhandapani V."/>
            <person name="Marshall H."/>
            <person name="Kissane S."/>
            <person name="Cuenca-Cambronero M."/>
            <person name="Asole G."/>
            <person name="Calvet F."/>
            <person name="Ruiz-Romero M."/>
            <person name="Marangio P."/>
            <person name="Guigo R."/>
            <person name="Rago D."/>
            <person name="Mirbahai L."/>
            <person name="Eastwood N."/>
            <person name="Colbourne J.K."/>
            <person name="Zhou J."/>
            <person name="Mallon E."/>
            <person name="Orsini L."/>
        </authorList>
    </citation>
    <scope>NUCLEOTIDE SEQUENCE [LARGE SCALE GENOMIC DNA]</scope>
    <source>
        <strain evidence="2">LRV0_1</strain>
    </source>
</reference>
<feature type="region of interest" description="Disordered" evidence="1">
    <location>
        <begin position="13"/>
        <end position="80"/>
    </location>
</feature>
<proteinExistence type="predicted"/>
<evidence type="ECO:0000313" key="2">
    <source>
        <dbReference type="EMBL" id="KAK4019200.1"/>
    </source>
</evidence>
<feature type="compositionally biased region" description="Basic residues" evidence="1">
    <location>
        <begin position="23"/>
        <end position="34"/>
    </location>
</feature>
<dbReference type="EMBL" id="JAOYFB010000036">
    <property type="protein sequence ID" value="KAK4019200.1"/>
    <property type="molecule type" value="Genomic_DNA"/>
</dbReference>
<feature type="compositionally biased region" description="Basic and acidic residues" evidence="1">
    <location>
        <begin position="71"/>
        <end position="80"/>
    </location>
</feature>
<evidence type="ECO:0000256" key="1">
    <source>
        <dbReference type="SAM" id="MobiDB-lite"/>
    </source>
</evidence>
<protein>
    <submittedName>
        <fullName evidence="2">Uncharacterized protein</fullName>
    </submittedName>
</protein>
<organism evidence="2 3">
    <name type="scientific">Daphnia magna</name>
    <dbReference type="NCBI Taxonomy" id="35525"/>
    <lineage>
        <taxon>Eukaryota</taxon>
        <taxon>Metazoa</taxon>
        <taxon>Ecdysozoa</taxon>
        <taxon>Arthropoda</taxon>
        <taxon>Crustacea</taxon>
        <taxon>Branchiopoda</taxon>
        <taxon>Diplostraca</taxon>
        <taxon>Cladocera</taxon>
        <taxon>Anomopoda</taxon>
        <taxon>Daphniidae</taxon>
        <taxon>Daphnia</taxon>
    </lineage>
</organism>